<evidence type="ECO:0000256" key="3">
    <source>
        <dbReference type="ARBA" id="ARBA00022603"/>
    </source>
</evidence>
<evidence type="ECO:0000256" key="5">
    <source>
        <dbReference type="ARBA" id="ARBA00022691"/>
    </source>
</evidence>
<reference evidence="17 18" key="1">
    <citation type="submission" date="2022-03" db="EMBL/GenBank/DDBJ databases">
        <authorList>
            <person name="Macdonald S."/>
            <person name="Ahmed S."/>
            <person name="Newling K."/>
        </authorList>
    </citation>
    <scope>NUCLEOTIDE SEQUENCE [LARGE SCALE GENOMIC DNA]</scope>
</reference>
<dbReference type="InterPro" id="IPR001214">
    <property type="entry name" value="SET_dom"/>
</dbReference>
<dbReference type="EMBL" id="CAKOAT010340487">
    <property type="protein sequence ID" value="CAH8362757.1"/>
    <property type="molecule type" value="Genomic_DNA"/>
</dbReference>
<dbReference type="InterPro" id="IPR003105">
    <property type="entry name" value="SRA_YDG"/>
</dbReference>
<proteinExistence type="predicted"/>
<evidence type="ECO:0000256" key="10">
    <source>
        <dbReference type="ARBA" id="ARBA00023328"/>
    </source>
</evidence>
<feature type="domain" description="YDG" evidence="16">
    <location>
        <begin position="208"/>
        <end position="355"/>
    </location>
</feature>
<dbReference type="GO" id="GO:0000775">
    <property type="term" value="C:chromosome, centromeric region"/>
    <property type="evidence" value="ECO:0007669"/>
    <property type="project" value="UniProtKB-SubCell"/>
</dbReference>
<evidence type="ECO:0000256" key="2">
    <source>
        <dbReference type="ARBA" id="ARBA00022454"/>
    </source>
</evidence>
<keyword evidence="6" id="KW-0479">Metal-binding</keyword>
<evidence type="ECO:0000256" key="6">
    <source>
        <dbReference type="ARBA" id="ARBA00022723"/>
    </source>
</evidence>
<keyword evidence="10" id="KW-0137">Centromere</keyword>
<dbReference type="SMART" id="SM00466">
    <property type="entry name" value="SRA"/>
    <property type="match status" value="1"/>
</dbReference>
<dbReference type="FunFam" id="2.30.280.10:FF:000003">
    <property type="entry name" value="Histone-lysine N-methyltransferase, H3 lysine-9 specific SUVH5"/>
    <property type="match status" value="1"/>
</dbReference>
<dbReference type="InterPro" id="IPR015947">
    <property type="entry name" value="PUA-like_sf"/>
</dbReference>
<dbReference type="InterPro" id="IPR007728">
    <property type="entry name" value="Pre-SET_dom"/>
</dbReference>
<evidence type="ECO:0000256" key="1">
    <source>
        <dbReference type="ARBA" id="ARBA00004584"/>
    </source>
</evidence>
<protein>
    <recommendedName>
        <fullName evidence="19">Histone-lysine N-methyltransferase, H3 lysine-9 specific SUVH3</fullName>
    </recommendedName>
</protein>
<dbReference type="InterPro" id="IPR051357">
    <property type="entry name" value="H3K9_HMTase_SUVAR3-9"/>
</dbReference>
<evidence type="ECO:0000313" key="17">
    <source>
        <dbReference type="EMBL" id="CAH8362757.1"/>
    </source>
</evidence>
<feature type="domain" description="SET" evidence="13">
    <location>
        <begin position="494"/>
        <end position="638"/>
    </location>
</feature>
<keyword evidence="9 11" id="KW-0539">Nucleus</keyword>
<dbReference type="Pfam" id="PF02182">
    <property type="entry name" value="SAD_SRA"/>
    <property type="match status" value="1"/>
</dbReference>
<dbReference type="GO" id="GO:0046872">
    <property type="term" value="F:metal ion binding"/>
    <property type="evidence" value="ECO:0007669"/>
    <property type="project" value="UniProtKB-KW"/>
</dbReference>
<sequence length="669" mass="73361">MEGVPGMNTVPNPNHYDKSIVLDIKPLRSLRPVFPNGSEGPPFVGCPPFGPSSSTTGYSHFFPFGAQQPTQDTPDLNQTQDTPPPSFVPPLRSYRTPTPVSNGPSSSTGAKRGRPKGSVNAKKKDKTVPKEPTLDVQVVKRFSGVFDCGISAAEREDGTGDLVSSVLMRFDAVRRRLSQVEYAKAATAKAAGSLMSNGVRTNMKKRVGTVPGIEVGDIFFSRIEMCLVGLHMQTMAGIDYITSKAGSDEEPLATSIVSAGRYDGEAQDPESLIYSGQGGNADKNKQASDQKLERGNLALERSLRKGNGVRVIRGEEDPASKTGKIYIYDGLYSISESWVEKGKSGCNTFKYKLVRVPGQPPAFGYWKAVHKWKEGLTPRTGLILQDITSGVESKPVSLVNDVDNEKGPSYFTYISTLKYSETFRIIQNTAGCSCRGSCAPGDLNCYCIRKNGGDLPYLYGVFLVSRRPMIYECGPTCPCHASCKNKVIQTGLKFRMEVFKTANRGWGLRSWDPIRAGSFICEYAGEVKDKGELRMDQEEDEYVFDTSRVYSSFKWNYEPALVDEDPADEIPEEFNLPSPLLISAKNFGNVARFMNHSCSPNVLWQPVICEGNGESVVHIAFFAIRHIPPMTELTYDYGVALTSEARDGSVLHGKRHCNCGSVKCRGSFG</sequence>
<dbReference type="InterPro" id="IPR036987">
    <property type="entry name" value="SRA-YDG_sf"/>
</dbReference>
<keyword evidence="5" id="KW-0949">S-adenosyl-L-methionine</keyword>
<dbReference type="PANTHER" id="PTHR45660">
    <property type="entry name" value="HISTONE-LYSINE N-METHYLTRANSFERASE SETMAR"/>
    <property type="match status" value="1"/>
</dbReference>
<dbReference type="Proteomes" id="UP001642260">
    <property type="component" value="Unassembled WGS sequence"/>
</dbReference>
<dbReference type="PROSITE" id="PS51575">
    <property type="entry name" value="SAM_MT43_SUVAR39_2"/>
    <property type="match status" value="1"/>
</dbReference>
<organism evidence="17 18">
    <name type="scientific">Eruca vesicaria subsp. sativa</name>
    <name type="common">Garden rocket</name>
    <name type="synonym">Eruca sativa</name>
    <dbReference type="NCBI Taxonomy" id="29727"/>
    <lineage>
        <taxon>Eukaryota</taxon>
        <taxon>Viridiplantae</taxon>
        <taxon>Streptophyta</taxon>
        <taxon>Embryophyta</taxon>
        <taxon>Tracheophyta</taxon>
        <taxon>Spermatophyta</taxon>
        <taxon>Magnoliopsida</taxon>
        <taxon>eudicotyledons</taxon>
        <taxon>Gunneridae</taxon>
        <taxon>Pentapetalae</taxon>
        <taxon>rosids</taxon>
        <taxon>malvids</taxon>
        <taxon>Brassicales</taxon>
        <taxon>Brassicaceae</taxon>
        <taxon>Brassiceae</taxon>
        <taxon>Eruca</taxon>
    </lineage>
</organism>
<keyword evidence="18" id="KW-1185">Reference proteome</keyword>
<dbReference type="GO" id="GO:0005634">
    <property type="term" value="C:nucleus"/>
    <property type="evidence" value="ECO:0007669"/>
    <property type="project" value="UniProtKB-SubCell"/>
</dbReference>
<comment type="subcellular location">
    <subcellularLocation>
        <location evidence="1">Chromosome</location>
        <location evidence="1">Centromere</location>
    </subcellularLocation>
    <subcellularLocation>
        <location evidence="11">Nucleus</location>
    </subcellularLocation>
</comment>
<name>A0ABC8KU40_ERUVS</name>
<dbReference type="SUPFAM" id="SSF88697">
    <property type="entry name" value="PUA domain-like"/>
    <property type="match status" value="1"/>
</dbReference>
<evidence type="ECO:0000259" key="16">
    <source>
        <dbReference type="PROSITE" id="PS51015"/>
    </source>
</evidence>
<feature type="compositionally biased region" description="Polar residues" evidence="12">
    <location>
        <begin position="67"/>
        <end position="81"/>
    </location>
</feature>
<keyword evidence="8" id="KW-0156">Chromatin regulator</keyword>
<comment type="caution">
    <text evidence="17">The sequence shown here is derived from an EMBL/GenBank/DDBJ whole genome shotgun (WGS) entry which is preliminary data.</text>
</comment>
<evidence type="ECO:0000256" key="9">
    <source>
        <dbReference type="ARBA" id="ARBA00023242"/>
    </source>
</evidence>
<dbReference type="PANTHER" id="PTHR45660:SF24">
    <property type="entry name" value="HISTONE-LYSINE N-METHYLTRANSFERASE, H3 LYSINE-9 SPECIFIC SUVH3"/>
    <property type="match status" value="1"/>
</dbReference>
<dbReference type="Pfam" id="PF05033">
    <property type="entry name" value="Pre-SET"/>
    <property type="match status" value="1"/>
</dbReference>
<feature type="domain" description="Pre-SET" evidence="14">
    <location>
        <begin position="430"/>
        <end position="491"/>
    </location>
</feature>
<keyword evidence="3" id="KW-0489">Methyltransferase</keyword>
<dbReference type="InterPro" id="IPR046341">
    <property type="entry name" value="SET_dom_sf"/>
</dbReference>
<evidence type="ECO:0000256" key="7">
    <source>
        <dbReference type="ARBA" id="ARBA00022833"/>
    </source>
</evidence>
<keyword evidence="2" id="KW-0158">Chromosome</keyword>
<dbReference type="Gene3D" id="2.170.270.10">
    <property type="entry name" value="SET domain"/>
    <property type="match status" value="1"/>
</dbReference>
<feature type="domain" description="Post-SET" evidence="15">
    <location>
        <begin position="653"/>
        <end position="669"/>
    </location>
</feature>
<evidence type="ECO:0000259" key="13">
    <source>
        <dbReference type="PROSITE" id="PS50280"/>
    </source>
</evidence>
<dbReference type="InterPro" id="IPR003616">
    <property type="entry name" value="Post-SET_dom"/>
</dbReference>
<dbReference type="AlphaFoldDB" id="A0ABC8KU40"/>
<evidence type="ECO:0000259" key="14">
    <source>
        <dbReference type="PROSITE" id="PS50867"/>
    </source>
</evidence>
<dbReference type="GO" id="GO:0006325">
    <property type="term" value="P:chromatin organization"/>
    <property type="evidence" value="ECO:0007669"/>
    <property type="project" value="UniProtKB-KW"/>
</dbReference>
<feature type="region of interest" description="Disordered" evidence="12">
    <location>
        <begin position="268"/>
        <end position="290"/>
    </location>
</feature>
<dbReference type="PROSITE" id="PS51015">
    <property type="entry name" value="YDG"/>
    <property type="match status" value="1"/>
</dbReference>
<dbReference type="GO" id="GO:0032259">
    <property type="term" value="P:methylation"/>
    <property type="evidence" value="ECO:0007669"/>
    <property type="project" value="UniProtKB-KW"/>
</dbReference>
<dbReference type="PROSITE" id="PS50868">
    <property type="entry name" value="POST_SET"/>
    <property type="match status" value="1"/>
</dbReference>
<dbReference type="PROSITE" id="PS50867">
    <property type="entry name" value="PRE_SET"/>
    <property type="match status" value="1"/>
</dbReference>
<dbReference type="GO" id="GO:0008168">
    <property type="term" value="F:methyltransferase activity"/>
    <property type="evidence" value="ECO:0007669"/>
    <property type="project" value="UniProtKB-KW"/>
</dbReference>
<dbReference type="InterPro" id="IPR025794">
    <property type="entry name" value="H3-K9-MeTrfase_plant"/>
</dbReference>
<evidence type="ECO:0000256" key="8">
    <source>
        <dbReference type="ARBA" id="ARBA00022853"/>
    </source>
</evidence>
<feature type="region of interest" description="Disordered" evidence="12">
    <location>
        <begin position="57"/>
        <end position="132"/>
    </location>
</feature>
<dbReference type="PROSITE" id="PS50280">
    <property type="entry name" value="SET"/>
    <property type="match status" value="1"/>
</dbReference>
<keyword evidence="4" id="KW-0808">Transferase</keyword>
<dbReference type="FunFam" id="2.170.270.10:FF:000051">
    <property type="entry name" value="Histone-lysine N-methyltransferase, H3 lysine-9 specific SUVH6"/>
    <property type="match status" value="1"/>
</dbReference>
<dbReference type="Gene3D" id="2.30.280.10">
    <property type="entry name" value="SRA-YDG"/>
    <property type="match status" value="1"/>
</dbReference>
<dbReference type="GO" id="GO:0003676">
    <property type="term" value="F:nucleic acid binding"/>
    <property type="evidence" value="ECO:0007669"/>
    <property type="project" value="UniProtKB-ARBA"/>
</dbReference>
<accession>A0ABC8KU40</accession>
<evidence type="ECO:0000256" key="12">
    <source>
        <dbReference type="SAM" id="MobiDB-lite"/>
    </source>
</evidence>
<evidence type="ECO:0000259" key="15">
    <source>
        <dbReference type="PROSITE" id="PS50868"/>
    </source>
</evidence>
<dbReference type="Pfam" id="PF00856">
    <property type="entry name" value="SET"/>
    <property type="match status" value="1"/>
</dbReference>
<dbReference type="SMART" id="SM00317">
    <property type="entry name" value="SET"/>
    <property type="match status" value="1"/>
</dbReference>
<feature type="compositionally biased region" description="Polar residues" evidence="12">
    <location>
        <begin position="95"/>
        <end position="109"/>
    </location>
</feature>
<gene>
    <name evidence="17" type="ORF">ERUC_LOCUS28513</name>
</gene>
<dbReference type="SMART" id="SM00468">
    <property type="entry name" value="PreSET"/>
    <property type="match status" value="1"/>
</dbReference>
<evidence type="ECO:0008006" key="19">
    <source>
        <dbReference type="Google" id="ProtNLM"/>
    </source>
</evidence>
<dbReference type="SUPFAM" id="SSF82199">
    <property type="entry name" value="SET domain"/>
    <property type="match status" value="1"/>
</dbReference>
<evidence type="ECO:0000256" key="4">
    <source>
        <dbReference type="ARBA" id="ARBA00022679"/>
    </source>
</evidence>
<evidence type="ECO:0000256" key="11">
    <source>
        <dbReference type="PROSITE-ProRule" id="PRU00358"/>
    </source>
</evidence>
<keyword evidence="7" id="KW-0862">Zinc</keyword>
<evidence type="ECO:0000313" key="18">
    <source>
        <dbReference type="Proteomes" id="UP001642260"/>
    </source>
</evidence>
<feature type="compositionally biased region" description="Basic residues" evidence="12">
    <location>
        <begin position="111"/>
        <end position="125"/>
    </location>
</feature>